<accession>A0A2I2GDS8</accession>
<evidence type="ECO:0000313" key="2">
    <source>
        <dbReference type="Proteomes" id="UP000234275"/>
    </source>
</evidence>
<protein>
    <submittedName>
        <fullName evidence="1">Uncharacterized protein</fullName>
    </submittedName>
</protein>
<dbReference type="RefSeq" id="XP_024706340.1">
    <property type="nucleotide sequence ID" value="XM_024853164.1"/>
</dbReference>
<name>A0A2I2GDS8_9EURO</name>
<dbReference type="Proteomes" id="UP000234275">
    <property type="component" value="Unassembled WGS sequence"/>
</dbReference>
<proteinExistence type="predicted"/>
<gene>
    <name evidence="1" type="ORF">P170DRAFT_474587</name>
</gene>
<dbReference type="GeneID" id="36560862"/>
<evidence type="ECO:0000313" key="1">
    <source>
        <dbReference type="EMBL" id="PLB51038.1"/>
    </source>
</evidence>
<dbReference type="EMBL" id="MSFO01000003">
    <property type="protein sequence ID" value="PLB51038.1"/>
    <property type="molecule type" value="Genomic_DNA"/>
</dbReference>
<comment type="caution">
    <text evidence="1">The sequence shown here is derived from an EMBL/GenBank/DDBJ whole genome shotgun (WGS) entry which is preliminary data.</text>
</comment>
<reference evidence="1 2" key="1">
    <citation type="submission" date="2016-12" db="EMBL/GenBank/DDBJ databases">
        <title>The genomes of Aspergillus section Nigri reveals drivers in fungal speciation.</title>
        <authorList>
            <consortium name="DOE Joint Genome Institute"/>
            <person name="Vesth T.C."/>
            <person name="Nybo J."/>
            <person name="Theobald S."/>
            <person name="Brandl J."/>
            <person name="Frisvad J.C."/>
            <person name="Nielsen K.F."/>
            <person name="Lyhne E.K."/>
            <person name="Kogle M.E."/>
            <person name="Kuo A."/>
            <person name="Riley R."/>
            <person name="Clum A."/>
            <person name="Nolan M."/>
            <person name="Lipzen A."/>
            <person name="Salamov A."/>
            <person name="Henrissat B."/>
            <person name="Wiebenga A."/>
            <person name="De Vries R.P."/>
            <person name="Grigoriev I.V."/>
            <person name="Mortensen U.H."/>
            <person name="Andersen M.R."/>
            <person name="Baker S.E."/>
        </authorList>
    </citation>
    <scope>NUCLEOTIDE SEQUENCE [LARGE SCALE GENOMIC DNA]</scope>
    <source>
        <strain evidence="1 2">IBT 23096</strain>
    </source>
</reference>
<sequence>MSTVNRGLFEPTDQRFQLPRVAEAYPEASHLHQCSNNTAWFLDPNGYMKYAPRLVPVWALRLQSAARRYARTGIEAEAQRARHGYGEHGDTFSTPISTTTTKIERTVLSSVFHTDHLSGGPSSSHQKADPGTDIVYRVRLPSGTSNLYYS</sequence>
<keyword evidence="2" id="KW-1185">Reference proteome</keyword>
<organism evidence="1 2">
    <name type="scientific">Aspergillus steynii IBT 23096</name>
    <dbReference type="NCBI Taxonomy" id="1392250"/>
    <lineage>
        <taxon>Eukaryota</taxon>
        <taxon>Fungi</taxon>
        <taxon>Dikarya</taxon>
        <taxon>Ascomycota</taxon>
        <taxon>Pezizomycotina</taxon>
        <taxon>Eurotiomycetes</taxon>
        <taxon>Eurotiomycetidae</taxon>
        <taxon>Eurotiales</taxon>
        <taxon>Aspergillaceae</taxon>
        <taxon>Aspergillus</taxon>
        <taxon>Aspergillus subgen. Circumdati</taxon>
    </lineage>
</organism>
<dbReference type="VEuPathDB" id="FungiDB:P170DRAFT_474587"/>
<dbReference type="AlphaFoldDB" id="A0A2I2GDS8"/>